<feature type="transmembrane region" description="Helical" evidence="10">
    <location>
        <begin position="324"/>
        <end position="351"/>
    </location>
</feature>
<feature type="transmembrane region" description="Helical" evidence="10">
    <location>
        <begin position="117"/>
        <end position="138"/>
    </location>
</feature>
<keyword evidence="7 10" id="KW-0472">Membrane</keyword>
<keyword evidence="3" id="KW-0813">Transport</keyword>
<dbReference type="AlphaFoldDB" id="A0A0H5R7M9"/>
<keyword evidence="8" id="KW-0458">Lysosome</keyword>
<evidence type="ECO:0000256" key="9">
    <source>
        <dbReference type="ARBA" id="ARBA00023285"/>
    </source>
</evidence>
<evidence type="ECO:0000256" key="7">
    <source>
        <dbReference type="ARBA" id="ARBA00023136"/>
    </source>
</evidence>
<feature type="transmembrane region" description="Helical" evidence="10">
    <location>
        <begin position="443"/>
        <end position="465"/>
    </location>
</feature>
<feature type="transmembrane region" description="Helical" evidence="10">
    <location>
        <begin position="372"/>
        <end position="395"/>
    </location>
</feature>
<keyword evidence="5 10" id="KW-0812">Transmembrane</keyword>
<dbReference type="EMBL" id="HACM01009686">
    <property type="protein sequence ID" value="CRZ10128.1"/>
    <property type="molecule type" value="Transcribed_RNA"/>
</dbReference>
<feature type="transmembrane region" description="Helical" evidence="10">
    <location>
        <begin position="6"/>
        <end position="25"/>
    </location>
</feature>
<protein>
    <recommendedName>
        <fullName evidence="12">Lysosomal cobalamin transporter</fullName>
    </recommendedName>
</protein>
<dbReference type="PANTHER" id="PTHR16130:SF2">
    <property type="entry name" value="LYSOSOMAL COBALAMIN TRANSPORT ESCORT PROTEIN LMBD1"/>
    <property type="match status" value="1"/>
</dbReference>
<dbReference type="GO" id="GO:0072665">
    <property type="term" value="P:protein localization to vacuole"/>
    <property type="evidence" value="ECO:0007669"/>
    <property type="project" value="TreeGrafter"/>
</dbReference>
<dbReference type="GO" id="GO:0031419">
    <property type="term" value="F:cobalamin binding"/>
    <property type="evidence" value="ECO:0007669"/>
    <property type="project" value="UniProtKB-KW"/>
</dbReference>
<feature type="transmembrane region" description="Helical" evidence="10">
    <location>
        <begin position="150"/>
        <end position="177"/>
    </location>
</feature>
<organism evidence="11">
    <name type="scientific">Spongospora subterranea</name>
    <dbReference type="NCBI Taxonomy" id="70186"/>
    <lineage>
        <taxon>Eukaryota</taxon>
        <taxon>Sar</taxon>
        <taxon>Rhizaria</taxon>
        <taxon>Endomyxa</taxon>
        <taxon>Phytomyxea</taxon>
        <taxon>Plasmodiophorida</taxon>
        <taxon>Plasmodiophoridae</taxon>
        <taxon>Spongospora</taxon>
    </lineage>
</organism>
<proteinExistence type="inferred from homology"/>
<keyword evidence="9" id="KW-0170">Cobalt</keyword>
<evidence type="ECO:0000256" key="10">
    <source>
        <dbReference type="SAM" id="Phobius"/>
    </source>
</evidence>
<name>A0A0H5R7M9_9EUKA</name>
<evidence type="ECO:0000256" key="5">
    <source>
        <dbReference type="ARBA" id="ARBA00022692"/>
    </source>
</evidence>
<dbReference type="InterPro" id="IPR006876">
    <property type="entry name" value="LMBR1-like_membr_prot"/>
</dbReference>
<dbReference type="InterPro" id="IPR050854">
    <property type="entry name" value="LMBD1_LysCbl_Transport"/>
</dbReference>
<evidence type="ECO:0000256" key="2">
    <source>
        <dbReference type="ARBA" id="ARBA00009901"/>
    </source>
</evidence>
<feature type="transmembrane region" description="Helical" evidence="10">
    <location>
        <begin position="37"/>
        <end position="60"/>
    </location>
</feature>
<feature type="transmembrane region" description="Helical" evidence="10">
    <location>
        <begin position="269"/>
        <end position="288"/>
    </location>
</feature>
<comment type="similarity">
    <text evidence="2">Belongs to the LIMR family. LMBRD1 subfamily.</text>
</comment>
<reference evidence="11" key="1">
    <citation type="submission" date="2015-04" db="EMBL/GenBank/DDBJ databases">
        <title>The genome sequence of the plant pathogenic Rhizarian Plasmodiophora brassicae reveals insights in its biotrophic life cycle and the origin of chitin synthesis.</title>
        <authorList>
            <person name="Schwelm A."/>
            <person name="Fogelqvist J."/>
            <person name="Knaust A."/>
            <person name="Julke S."/>
            <person name="Lilja T."/>
            <person name="Dhandapani V."/>
            <person name="Bonilla-Rosso G."/>
            <person name="Karlsson M."/>
            <person name="Shevchenko A."/>
            <person name="Choi S.R."/>
            <person name="Kim H.G."/>
            <person name="Park J.Y."/>
            <person name="Lim Y.P."/>
            <person name="Ludwig-Muller J."/>
            <person name="Dixelius C."/>
        </authorList>
    </citation>
    <scope>NUCLEOTIDE SEQUENCE</scope>
    <source>
        <tissue evidence="11">Potato root galls</tissue>
    </source>
</reference>
<evidence type="ECO:0000256" key="1">
    <source>
        <dbReference type="ARBA" id="ARBA00004155"/>
    </source>
</evidence>
<keyword evidence="6 10" id="KW-1133">Transmembrane helix</keyword>
<evidence type="ECO:0008006" key="12">
    <source>
        <dbReference type="Google" id="ProtNLM"/>
    </source>
</evidence>
<evidence type="ECO:0000256" key="6">
    <source>
        <dbReference type="ARBA" id="ARBA00022989"/>
    </source>
</evidence>
<feature type="transmembrane region" description="Helical" evidence="10">
    <location>
        <begin position="72"/>
        <end position="96"/>
    </location>
</feature>
<evidence type="ECO:0000256" key="4">
    <source>
        <dbReference type="ARBA" id="ARBA00022628"/>
    </source>
</evidence>
<comment type="subcellular location">
    <subcellularLocation>
        <location evidence="1">Lysosome membrane</location>
        <topology evidence="1">Multi-pass membrane protein</topology>
    </subcellularLocation>
</comment>
<evidence type="ECO:0000256" key="3">
    <source>
        <dbReference type="ARBA" id="ARBA00022448"/>
    </source>
</evidence>
<evidence type="ECO:0000313" key="11">
    <source>
        <dbReference type="EMBL" id="CRZ10128.1"/>
    </source>
</evidence>
<dbReference type="Pfam" id="PF04791">
    <property type="entry name" value="LMBR1"/>
    <property type="match status" value="1"/>
</dbReference>
<dbReference type="GO" id="GO:0005765">
    <property type="term" value="C:lysosomal membrane"/>
    <property type="evidence" value="ECO:0007669"/>
    <property type="project" value="UniProtKB-SubCell"/>
</dbReference>
<evidence type="ECO:0000256" key="8">
    <source>
        <dbReference type="ARBA" id="ARBA00023228"/>
    </source>
</evidence>
<sequence>MILVFVLPVVFMLLLGSIFCIHVYTDVKERSFVTQSIATLTVFASLCAMFLLPVDVYFLGKSTPDGHDVVKVLYLGIYSFLAISAFAMLPFAYFYYEEEDGMNESLPRAYRSCKYTISFVAAFVFLISALVLFDLHHLLEEDNKSRLLDIFSVIMGIMIAIGHLGWMTYSAYGLAWLPIIMFESRKTSPSRTLASSTPNQDSELVKLHSQEEQLQARYVSLPQSAWSREDRLELAKLQHREAQLALNCDNYAIAQQSPSSPSLANLGRCLVGCLFFLCSVLIATSLVLSVTDKVINSKCGFFCGYKSDQTLPNPIDMLLSYASLAFPLDFICFAFIALYLFLATLTGLVQLGVRIVFIKLYNIRAYRTKQNALLMAVWLIVFVLLAVNVQTLVLAPHYASFGSQTVVGDDGRNQPCQFNDAGRNCQVSELFKLDQLLSDNMPLLGGLLFFSNIAMLLVYFATTIWTCCTKNRRDLAHLRDIEDTDDLAEYLVS</sequence>
<keyword evidence="4" id="KW-0846">Cobalamin</keyword>
<accession>A0A0H5R7M9</accession>
<dbReference type="PANTHER" id="PTHR16130">
    <property type="entry name" value="LYSOSOMAL COBALAMIN TRANSPORTER-RELATED"/>
    <property type="match status" value="1"/>
</dbReference>